<dbReference type="PANTHER" id="PTHR46082:SF6">
    <property type="entry name" value="AAA+ ATPASE DOMAIN-CONTAINING PROTEIN-RELATED"/>
    <property type="match status" value="1"/>
</dbReference>
<keyword evidence="3" id="KW-0442">Lipid degradation</keyword>
<dbReference type="GO" id="GO:0016042">
    <property type="term" value="P:lipid catabolic process"/>
    <property type="evidence" value="ECO:0007669"/>
    <property type="project" value="UniProtKB-UniRule"/>
</dbReference>
<dbReference type="InterPro" id="IPR019734">
    <property type="entry name" value="TPR_rpt"/>
</dbReference>
<feature type="repeat" description="TPR" evidence="2">
    <location>
        <begin position="946"/>
        <end position="979"/>
    </location>
</feature>
<evidence type="ECO:0000313" key="6">
    <source>
        <dbReference type="Proteomes" id="UP000256645"/>
    </source>
</evidence>
<dbReference type="InterPro" id="IPR053137">
    <property type="entry name" value="NLR-like"/>
</dbReference>
<keyword evidence="6" id="KW-1185">Reference proteome</keyword>
<dbReference type="Pfam" id="PF13424">
    <property type="entry name" value="TPR_12"/>
    <property type="match status" value="3"/>
</dbReference>
<dbReference type="SUPFAM" id="SSF52151">
    <property type="entry name" value="FabD/lysophospholipase-like"/>
    <property type="match status" value="1"/>
</dbReference>
<feature type="repeat" description="TPR" evidence="2">
    <location>
        <begin position="778"/>
        <end position="811"/>
    </location>
</feature>
<dbReference type="InterPro" id="IPR027417">
    <property type="entry name" value="P-loop_NTPase"/>
</dbReference>
<dbReference type="Gene3D" id="3.40.50.300">
    <property type="entry name" value="P-loop containing nucleotide triphosphate hydrolases"/>
    <property type="match status" value="1"/>
</dbReference>
<reference evidence="5 6" key="1">
    <citation type="journal article" date="2018" name="IMA Fungus">
        <title>IMA Genome-F 9: Draft genome sequence of Annulohypoxylon stygium, Aspergillus mulundensis, Berkeleyomyces basicola (syn. Thielaviopsis basicola), Ceratocystis smalleyi, two Cercospora beticola strains, Coleophoma cylindrospora, Fusarium fracticaudum, Phialophora cf. hyalina, and Morchella septimelata.</title>
        <authorList>
            <person name="Wingfield B.D."/>
            <person name="Bills G.F."/>
            <person name="Dong Y."/>
            <person name="Huang W."/>
            <person name="Nel W.J."/>
            <person name="Swalarsk-Parry B.S."/>
            <person name="Vaghefi N."/>
            <person name="Wilken P.M."/>
            <person name="An Z."/>
            <person name="de Beer Z.W."/>
            <person name="De Vos L."/>
            <person name="Chen L."/>
            <person name="Duong T.A."/>
            <person name="Gao Y."/>
            <person name="Hammerbacher A."/>
            <person name="Kikkert J.R."/>
            <person name="Li Y."/>
            <person name="Li H."/>
            <person name="Li K."/>
            <person name="Li Q."/>
            <person name="Liu X."/>
            <person name="Ma X."/>
            <person name="Naidoo K."/>
            <person name="Pethybridge S.J."/>
            <person name="Sun J."/>
            <person name="Steenkamp E.T."/>
            <person name="van der Nest M.A."/>
            <person name="van Wyk S."/>
            <person name="Wingfield M.J."/>
            <person name="Xiong C."/>
            <person name="Yue Q."/>
            <person name="Zhang X."/>
        </authorList>
    </citation>
    <scope>NUCLEOTIDE SEQUENCE [LARGE SCALE GENOMIC DNA]</scope>
    <source>
        <strain evidence="5 6">BP6252</strain>
    </source>
</reference>
<dbReference type="PANTHER" id="PTHR46082">
    <property type="entry name" value="ATP/GTP-BINDING PROTEIN-RELATED"/>
    <property type="match status" value="1"/>
</dbReference>
<evidence type="ECO:0000256" key="3">
    <source>
        <dbReference type="PROSITE-ProRule" id="PRU01161"/>
    </source>
</evidence>
<organism evidence="5 6">
    <name type="scientific">Coleophoma cylindrospora</name>
    <dbReference type="NCBI Taxonomy" id="1849047"/>
    <lineage>
        <taxon>Eukaryota</taxon>
        <taxon>Fungi</taxon>
        <taxon>Dikarya</taxon>
        <taxon>Ascomycota</taxon>
        <taxon>Pezizomycotina</taxon>
        <taxon>Leotiomycetes</taxon>
        <taxon>Helotiales</taxon>
        <taxon>Dermateaceae</taxon>
        <taxon>Coleophoma</taxon>
    </lineage>
</organism>
<feature type="repeat" description="TPR" evidence="2">
    <location>
        <begin position="862"/>
        <end position="895"/>
    </location>
</feature>
<dbReference type="PROSITE" id="PS50005">
    <property type="entry name" value="TPR"/>
    <property type="match status" value="5"/>
</dbReference>
<dbReference type="EMBL" id="PDLM01000013">
    <property type="protein sequence ID" value="RDW63461.1"/>
    <property type="molecule type" value="Genomic_DNA"/>
</dbReference>
<feature type="domain" description="PNPLA" evidence="4">
    <location>
        <begin position="9"/>
        <end position="207"/>
    </location>
</feature>
<name>A0A3D8QP10_9HELO</name>
<keyword evidence="1 3" id="KW-0443">Lipid metabolism</keyword>
<gene>
    <name evidence="5" type="ORF">BP6252_11006</name>
</gene>
<dbReference type="InterPro" id="IPR002641">
    <property type="entry name" value="PNPLA_dom"/>
</dbReference>
<dbReference type="Gene3D" id="1.25.40.10">
    <property type="entry name" value="Tetratricopeptide repeat domain"/>
    <property type="match status" value="2"/>
</dbReference>
<dbReference type="GO" id="GO:0016787">
    <property type="term" value="F:hydrolase activity"/>
    <property type="evidence" value="ECO:0007669"/>
    <property type="project" value="UniProtKB-UniRule"/>
</dbReference>
<feature type="short sequence motif" description="DGA/G" evidence="3">
    <location>
        <begin position="194"/>
        <end position="196"/>
    </location>
</feature>
<feature type="active site" description="Proton acceptor" evidence="3">
    <location>
        <position position="194"/>
    </location>
</feature>
<dbReference type="PRINTS" id="PR00381">
    <property type="entry name" value="KINESINLIGHT"/>
</dbReference>
<dbReference type="InterPro" id="IPR016035">
    <property type="entry name" value="Acyl_Trfase/lysoPLipase"/>
</dbReference>
<keyword evidence="2" id="KW-0802">TPR repeat</keyword>
<evidence type="ECO:0000256" key="2">
    <source>
        <dbReference type="PROSITE-ProRule" id="PRU00339"/>
    </source>
</evidence>
<dbReference type="AlphaFoldDB" id="A0A3D8QP10"/>
<keyword evidence="3" id="KW-0378">Hydrolase</keyword>
<dbReference type="PROSITE" id="PS50293">
    <property type="entry name" value="TPR_REGION"/>
    <property type="match status" value="2"/>
</dbReference>
<protein>
    <recommendedName>
        <fullName evidence="4">PNPLA domain-containing protein</fullName>
    </recommendedName>
</protein>
<evidence type="ECO:0000259" key="4">
    <source>
        <dbReference type="PROSITE" id="PS51635"/>
    </source>
</evidence>
<evidence type="ECO:0000256" key="1">
    <source>
        <dbReference type="ARBA" id="ARBA00023098"/>
    </source>
</evidence>
<dbReference type="SUPFAM" id="SSF52540">
    <property type="entry name" value="P-loop containing nucleoside triphosphate hydrolases"/>
    <property type="match status" value="1"/>
</dbReference>
<feature type="active site" description="Nucleophile" evidence="3">
    <location>
        <position position="51"/>
    </location>
</feature>
<dbReference type="Gene3D" id="3.40.1090.10">
    <property type="entry name" value="Cytosolic phospholipase A2 catalytic domain"/>
    <property type="match status" value="1"/>
</dbReference>
<proteinExistence type="predicted"/>
<dbReference type="SMART" id="SM00028">
    <property type="entry name" value="TPR"/>
    <property type="match status" value="7"/>
</dbReference>
<dbReference type="Proteomes" id="UP000256645">
    <property type="component" value="Unassembled WGS sequence"/>
</dbReference>
<accession>A0A3D8QP10</accession>
<dbReference type="GO" id="GO:0046486">
    <property type="term" value="P:glycerolipid metabolic process"/>
    <property type="evidence" value="ECO:0007669"/>
    <property type="project" value="UniProtKB-ARBA"/>
</dbReference>
<dbReference type="CDD" id="cd07216">
    <property type="entry name" value="Pat17_PNPLA8_PNPLA9_like3"/>
    <property type="match status" value="1"/>
</dbReference>
<feature type="short sequence motif" description="GXGXXG" evidence="3">
    <location>
        <begin position="13"/>
        <end position="18"/>
    </location>
</feature>
<dbReference type="InterPro" id="IPR011990">
    <property type="entry name" value="TPR-like_helical_dom_sf"/>
</dbReference>
<dbReference type="STRING" id="1849047.A0A3D8QP10"/>
<evidence type="ECO:0000313" key="5">
    <source>
        <dbReference type="EMBL" id="RDW63461.1"/>
    </source>
</evidence>
<comment type="caution">
    <text evidence="5">The sequence shown here is derived from an EMBL/GenBank/DDBJ whole genome shotgun (WGS) entry which is preliminary data.</text>
</comment>
<feature type="short sequence motif" description="GXSXG" evidence="3">
    <location>
        <begin position="49"/>
        <end position="53"/>
    </location>
</feature>
<feature type="repeat" description="TPR" evidence="2">
    <location>
        <begin position="904"/>
        <end position="937"/>
    </location>
</feature>
<dbReference type="Pfam" id="PF01734">
    <property type="entry name" value="Patatin"/>
    <property type="match status" value="1"/>
</dbReference>
<dbReference type="OrthoDB" id="1658288at2759"/>
<sequence length="1119" mass="125993">MPDRDLRLLALDGGGVRGLSALMILEQLMETIDPENPPKPCDYFDMIGGTSTGGLIAIMLGRLRMSVDECITAYLSLSDRIFQKKRHRVTTKGAIQGRFDSDELARAVKEVVAAQNLEGDALLKDTSEGACKVFVCATSKQTSETVCLTSYKSPRGGSDLVNSVKIWEACRATSAASSFFDPIAVGRYQEEFVDGATGANNPVWEVWNQAQLIWGPQPLEDRVKCLVSIGTGVPFLKPFKDDVFHIGRTLVAIATETQQTAEKFRRDKSHLDDRGQYYRFNVDRGLEEIGLEESKKTKEIAAATRNYIGSQGVFKQMNKCAGNMAGKEYFGKYQTVFSLELVPRVGKFIKRPAEMAELERVLLPKRQNSRQKVFVLHGLGGIGKTQLAVEFARLHHCRFSAVFWLDGTTRDSLIQSIARLVNRIPEGQISKSSGTYSADAKVDINAVVREVVGWLAEKDNTEWLLIFDNVDLEYNHQNPDPKAYDVRSYFSMVDHGSVLITTRLAMLEQLGDSQHLGKLNQDQAQEIFQSRYKRNHNVAEAERLLEVLDGLPLAIAQAAAFLQESELGIPAYIKFYEQQWQELMGSRNWADAPLQDYPDRSVWTTWVISYNAVREKNVAAANLLLLWAFLDRKDLWYGLFAASCDACPDVIPLLREWIGDLATNELEFVAAIKLLRNYSLIEDIKSPGTYSTHPVVHRWMYFFQGKGPRVQLSEFAIIVVGWAVPHRSTREYSTLQRRLLPHAQACSQWAETDNTRTYCQSHDTLDKELQGNEEQVVLGAINLLGTLYLDQGKLDEAEKMYQRALDGKEKALGPEHTSTLDTVNNLGLLYHDQGKLDDAEKMNQRALDGREKALGPEHTSTLETVNNLGALYHDQGKLDEAEKMYQRALDGREKALGPEHTSTLETVHNLGLLYHDQRKLDEAEKMYQRALDGREKALGPEHTSTLDTVHNLGLLYHDQGKLDEAEKMYQRALDGTEKALGPEHTSTLETVNNLGGVYLDQGKLDEAEKAYQQALSGYKKTVGDNFKTYIPALNTYWGQGILLENKGDFVESRAMYSIALAGYEKIRGPDEQRCQSLRDNLLRVSNMENQTVAETRESAKEQGKRKSRRYKVLRKLGLR</sequence>
<dbReference type="PROSITE" id="PS51635">
    <property type="entry name" value="PNPLA"/>
    <property type="match status" value="1"/>
</dbReference>
<dbReference type="SUPFAM" id="SSF48452">
    <property type="entry name" value="TPR-like"/>
    <property type="match status" value="2"/>
</dbReference>
<dbReference type="GO" id="GO:0043531">
    <property type="term" value="F:ADP binding"/>
    <property type="evidence" value="ECO:0007669"/>
    <property type="project" value="InterPro"/>
</dbReference>
<feature type="repeat" description="TPR" evidence="2">
    <location>
        <begin position="988"/>
        <end position="1021"/>
    </location>
</feature>